<evidence type="ECO:0008006" key="4">
    <source>
        <dbReference type="Google" id="ProtNLM"/>
    </source>
</evidence>
<evidence type="ECO:0000313" key="3">
    <source>
        <dbReference type="Proteomes" id="UP000783037"/>
    </source>
</evidence>
<gene>
    <name evidence="2" type="ORF">E7Z79_02370</name>
</gene>
<reference evidence="2" key="1">
    <citation type="submission" date="2019-04" db="EMBL/GenBank/DDBJ databases">
        <title>Evolution of Biomass-Degrading Anaerobic Consortia Revealed by Metagenomics.</title>
        <authorList>
            <person name="Peng X."/>
        </authorList>
    </citation>
    <scope>NUCLEOTIDE SEQUENCE</scope>
    <source>
        <strain evidence="2">SIG18</strain>
    </source>
</reference>
<dbReference type="RefSeq" id="WP_303738381.1">
    <property type="nucleotide sequence ID" value="NZ_SUTK01000006.1"/>
</dbReference>
<dbReference type="Gene3D" id="1.25.40.10">
    <property type="entry name" value="Tetratricopeptide repeat domain"/>
    <property type="match status" value="4"/>
</dbReference>
<dbReference type="Pfam" id="PF13181">
    <property type="entry name" value="TPR_8"/>
    <property type="match status" value="1"/>
</dbReference>
<sequence>MTTEITEILNGFKKFSENPYSDAIKFLKEYIEVEPTDEAYFELGKALFLNDEYDESIRYLKQSANPKSDAYIGLDFYRMSDFPNAIRHFNEFLKSDDNETIMSYLMISYEKLKDWRNAAITGERLLEIRPDNKSVKFRMVDYHCNLREYEKSLDYINELESRKLKFKKGLVLFRLKQYDEAIKTIESIKTAEAYSLMAKSYLKLNKHAKAVSCAFKSYESGKDPEIILEFSDMYLDSDYKRAIHILKRLLDENPGDERVLERICKAHIGNFEAGMAITYAEDLLRVNESNITAYVTLAEAYQNLGNALKSLEYIQKGLALDPKSVELWVMKAWTLYPLDFEGFRKSLERAIALDPNNTENHVTLIRNCVWENEMDNARRYYDRLMLYNPTFCKSFDELTRDIIDCLNSTEYLAWCPYCGI</sequence>
<evidence type="ECO:0000256" key="1">
    <source>
        <dbReference type="PROSITE-ProRule" id="PRU00339"/>
    </source>
</evidence>
<dbReference type="PANTHER" id="PTHR12558">
    <property type="entry name" value="CELL DIVISION CYCLE 16,23,27"/>
    <property type="match status" value="1"/>
</dbReference>
<dbReference type="PROSITE" id="PS50005">
    <property type="entry name" value="TPR"/>
    <property type="match status" value="1"/>
</dbReference>
<dbReference type="Proteomes" id="UP000783037">
    <property type="component" value="Unassembled WGS sequence"/>
</dbReference>
<name>A0A8T3VBD9_9EURY</name>
<protein>
    <recommendedName>
        <fullName evidence="4">Beta-barrel assembly-enhancing protease</fullName>
    </recommendedName>
</protein>
<dbReference type="PANTHER" id="PTHR12558:SF13">
    <property type="entry name" value="CELL DIVISION CYCLE PROTEIN 27 HOMOLOG"/>
    <property type="match status" value="1"/>
</dbReference>
<evidence type="ECO:0000313" key="2">
    <source>
        <dbReference type="EMBL" id="MBE6501267.1"/>
    </source>
</evidence>
<dbReference type="InterPro" id="IPR019734">
    <property type="entry name" value="TPR_rpt"/>
</dbReference>
<feature type="repeat" description="TPR" evidence="1">
    <location>
        <begin position="291"/>
        <end position="324"/>
    </location>
</feature>
<dbReference type="SMART" id="SM00028">
    <property type="entry name" value="TPR"/>
    <property type="match status" value="4"/>
</dbReference>
<organism evidence="2 3">
    <name type="scientific">Methanobrevibacter thaueri</name>
    <dbReference type="NCBI Taxonomy" id="190975"/>
    <lineage>
        <taxon>Archaea</taxon>
        <taxon>Methanobacteriati</taxon>
        <taxon>Methanobacteriota</taxon>
        <taxon>Methanomada group</taxon>
        <taxon>Methanobacteria</taxon>
        <taxon>Methanobacteriales</taxon>
        <taxon>Methanobacteriaceae</taxon>
        <taxon>Methanobrevibacter</taxon>
    </lineage>
</organism>
<comment type="caution">
    <text evidence="2">The sequence shown here is derived from an EMBL/GenBank/DDBJ whole genome shotgun (WGS) entry which is preliminary data.</text>
</comment>
<proteinExistence type="predicted"/>
<dbReference type="SUPFAM" id="SSF48452">
    <property type="entry name" value="TPR-like"/>
    <property type="match status" value="3"/>
</dbReference>
<dbReference type="EMBL" id="SUTK01000006">
    <property type="protein sequence ID" value="MBE6501267.1"/>
    <property type="molecule type" value="Genomic_DNA"/>
</dbReference>
<dbReference type="AlphaFoldDB" id="A0A8T3VBD9"/>
<dbReference type="InterPro" id="IPR011990">
    <property type="entry name" value="TPR-like_helical_dom_sf"/>
</dbReference>
<accession>A0A8T3VBD9</accession>
<keyword evidence="1" id="KW-0802">TPR repeat</keyword>